<accession>A0A1G2FGD1</accession>
<name>A0A1G2FGD1_9BACT</name>
<feature type="transmembrane region" description="Helical" evidence="2">
    <location>
        <begin position="391"/>
        <end position="413"/>
    </location>
</feature>
<keyword evidence="1" id="KW-0175">Coiled coil</keyword>
<keyword evidence="2" id="KW-0812">Transmembrane</keyword>
<gene>
    <name evidence="3" type="ORF">A3J64_01150</name>
</gene>
<protein>
    <recommendedName>
        <fullName evidence="5">Membrane protein 6-pyruvoyl-tetrahydropterin synthase-related domain-containing protein</fullName>
    </recommendedName>
</protein>
<sequence>MNQKNKFNAFIREVANFSFIGIILLVLFWPILFGHKVFFGGDAALQFYPFFSFFKDNLNGFTFWLSDILSGFPVYLSLVGGFFYFLNIFFYSFLDFISAYHWVTFINFFLGGCFAYFLARNLQLDKTASLIASITYTLSGFLLNYQTAATTTNLYFILPFLFLSLLKISQRNYKYILLGGIALGLGWLSSHLQLFLFIVSAGIFYAFFLDWQNYNREKSFLRNFSVLKSLAVIGILSLLIGSFQIWPSNKFSGLSGRALGLSYQEASAGALGPVSLISYLFPYFEIPYFNWGTPGIFYLGFLPFFFFLAAWFYRRENKNIFFFVLLFIFSFLSAIPFSPFFYLMHFLPAFKYFRAPFRWMFIGTFASALLAGYGYQYFLNNSQKIKKIISVFKYLIYLIVLFAVTGNLLFYLAGDKIIDFLKSYFEKNLYQKTTQLPLVHYESLIEKYVLEMFNNIDLKNYKFLIPFGFILFGFYLIGIYYQKRISLDKFKFFVVLTIITNLLLVYKLKDQYIPRQLYLRTSETAEFIKSRENNFNSFRMFSFMPGFSEYERLAVPHTPTLEDLFIFQSEMAAPNLNILYGLSSIDGYDNLMPRRQARVLAELGSDRATLGNKLTDKKNSLEEKIKEFLLRINLLSAQNVKYIISAYQLPTDKLNLVWEKGITRFKIPIYIYENPQVLPRIYFAKEIQFIGLDEIKNFDLLLNPELDFRKTTLIECLKCYVQRKEENNFSKINIEEYRNGLLRLKTETSQPEWLIFGESNLPGWQAKIDGEITDIYMADYLFQAIAAPAGEHFIEFRYRGATKIEHFLFR</sequence>
<keyword evidence="2" id="KW-0472">Membrane</keyword>
<evidence type="ECO:0000313" key="3">
    <source>
        <dbReference type="EMBL" id="OGZ37103.1"/>
    </source>
</evidence>
<organism evidence="3 4">
    <name type="scientific">Candidatus Portnoybacteria bacterium RIFCSPHIGHO2_12_FULL_38_9</name>
    <dbReference type="NCBI Taxonomy" id="1801997"/>
    <lineage>
        <taxon>Bacteria</taxon>
        <taxon>Candidatus Portnoyibacteriota</taxon>
    </lineage>
</organism>
<dbReference type="Pfam" id="PF09586">
    <property type="entry name" value="YfhO"/>
    <property type="match status" value="1"/>
</dbReference>
<dbReference type="EMBL" id="MHNB01000015">
    <property type="protein sequence ID" value="OGZ37103.1"/>
    <property type="molecule type" value="Genomic_DNA"/>
</dbReference>
<dbReference type="PANTHER" id="PTHR38454:SF1">
    <property type="entry name" value="INTEGRAL MEMBRANE PROTEIN"/>
    <property type="match status" value="1"/>
</dbReference>
<reference evidence="3 4" key="1">
    <citation type="journal article" date="2016" name="Nat. Commun.">
        <title>Thousands of microbial genomes shed light on interconnected biogeochemical processes in an aquifer system.</title>
        <authorList>
            <person name="Anantharaman K."/>
            <person name="Brown C.T."/>
            <person name="Hug L.A."/>
            <person name="Sharon I."/>
            <person name="Castelle C.J."/>
            <person name="Probst A.J."/>
            <person name="Thomas B.C."/>
            <person name="Singh A."/>
            <person name="Wilkins M.J."/>
            <person name="Karaoz U."/>
            <person name="Brodie E.L."/>
            <person name="Williams K.H."/>
            <person name="Hubbard S.S."/>
            <person name="Banfield J.F."/>
        </authorList>
    </citation>
    <scope>NUCLEOTIDE SEQUENCE [LARGE SCALE GENOMIC DNA]</scope>
</reference>
<comment type="caution">
    <text evidence="3">The sequence shown here is derived from an EMBL/GenBank/DDBJ whole genome shotgun (WGS) entry which is preliminary data.</text>
</comment>
<feature type="transmembrane region" description="Helical" evidence="2">
    <location>
        <begin position="226"/>
        <end position="246"/>
    </location>
</feature>
<evidence type="ECO:0000256" key="1">
    <source>
        <dbReference type="SAM" id="Coils"/>
    </source>
</evidence>
<feature type="transmembrane region" description="Helical" evidence="2">
    <location>
        <begin position="175"/>
        <end position="206"/>
    </location>
</feature>
<feature type="transmembrane region" description="Helical" evidence="2">
    <location>
        <begin position="152"/>
        <end position="168"/>
    </location>
</feature>
<keyword evidence="2" id="KW-1133">Transmembrane helix</keyword>
<feature type="transmembrane region" description="Helical" evidence="2">
    <location>
        <begin position="74"/>
        <end position="93"/>
    </location>
</feature>
<feature type="transmembrane region" description="Helical" evidence="2">
    <location>
        <begin position="359"/>
        <end position="379"/>
    </location>
</feature>
<feature type="transmembrane region" description="Helical" evidence="2">
    <location>
        <begin position="296"/>
        <end position="313"/>
    </location>
</feature>
<feature type="transmembrane region" description="Helical" evidence="2">
    <location>
        <begin position="463"/>
        <end position="481"/>
    </location>
</feature>
<dbReference type="Proteomes" id="UP000177061">
    <property type="component" value="Unassembled WGS sequence"/>
</dbReference>
<feature type="transmembrane region" description="Helical" evidence="2">
    <location>
        <begin position="14"/>
        <end position="31"/>
    </location>
</feature>
<dbReference type="InterPro" id="IPR018580">
    <property type="entry name" value="Uncharacterised_YfhO"/>
</dbReference>
<proteinExistence type="predicted"/>
<feature type="transmembrane region" description="Helical" evidence="2">
    <location>
        <begin position="490"/>
        <end position="508"/>
    </location>
</feature>
<dbReference type="AlphaFoldDB" id="A0A1G2FGD1"/>
<evidence type="ECO:0000313" key="4">
    <source>
        <dbReference type="Proteomes" id="UP000177061"/>
    </source>
</evidence>
<evidence type="ECO:0000256" key="2">
    <source>
        <dbReference type="SAM" id="Phobius"/>
    </source>
</evidence>
<feature type="transmembrane region" description="Helical" evidence="2">
    <location>
        <begin position="99"/>
        <end position="119"/>
    </location>
</feature>
<feature type="coiled-coil region" evidence="1">
    <location>
        <begin position="611"/>
        <end position="638"/>
    </location>
</feature>
<dbReference type="PANTHER" id="PTHR38454">
    <property type="entry name" value="INTEGRAL MEMBRANE PROTEIN-RELATED"/>
    <property type="match status" value="1"/>
</dbReference>
<evidence type="ECO:0008006" key="5">
    <source>
        <dbReference type="Google" id="ProtNLM"/>
    </source>
</evidence>
<dbReference type="STRING" id="1801997.A3J64_01150"/>
<feature type="transmembrane region" description="Helical" evidence="2">
    <location>
        <begin position="320"/>
        <end position="347"/>
    </location>
</feature>